<dbReference type="SMART" id="SM00382">
    <property type="entry name" value="AAA"/>
    <property type="match status" value="1"/>
</dbReference>
<evidence type="ECO:0000256" key="3">
    <source>
        <dbReference type="ARBA" id="ARBA00022448"/>
    </source>
</evidence>
<dbReference type="GO" id="GO:0005524">
    <property type="term" value="F:ATP binding"/>
    <property type="evidence" value="ECO:0007669"/>
    <property type="project" value="UniProtKB-KW"/>
</dbReference>
<dbReference type="Gene3D" id="3.40.50.300">
    <property type="entry name" value="P-loop containing nucleotide triphosphate hydrolases"/>
    <property type="match status" value="1"/>
</dbReference>
<dbReference type="InterPro" id="IPR017871">
    <property type="entry name" value="ABC_transporter-like_CS"/>
</dbReference>
<evidence type="ECO:0000313" key="9">
    <source>
        <dbReference type="EMBL" id="KGX91732.1"/>
    </source>
</evidence>
<dbReference type="PROSITE" id="PS00211">
    <property type="entry name" value="ABC_TRANSPORTER_1"/>
    <property type="match status" value="1"/>
</dbReference>
<name>A0A0A5I7B9_9BACI</name>
<organism evidence="9 10">
    <name type="scientific">Pontibacillus marinus BH030004 = DSM 16465</name>
    <dbReference type="NCBI Taxonomy" id="1385511"/>
    <lineage>
        <taxon>Bacteria</taxon>
        <taxon>Bacillati</taxon>
        <taxon>Bacillota</taxon>
        <taxon>Bacilli</taxon>
        <taxon>Bacillales</taxon>
        <taxon>Bacillaceae</taxon>
        <taxon>Pontibacillus</taxon>
    </lineage>
</organism>
<evidence type="ECO:0000256" key="6">
    <source>
        <dbReference type="ARBA" id="ARBA00022840"/>
    </source>
</evidence>
<comment type="caution">
    <text evidence="9">The sequence shown here is derived from an EMBL/GenBank/DDBJ whole genome shotgun (WGS) entry which is preliminary data.</text>
</comment>
<dbReference type="Pfam" id="PF00005">
    <property type="entry name" value="ABC_tran"/>
    <property type="match status" value="1"/>
</dbReference>
<dbReference type="InterPro" id="IPR050388">
    <property type="entry name" value="ABC_Ni/Peptide_Import"/>
</dbReference>
<dbReference type="FunFam" id="3.40.50.300:FF:000016">
    <property type="entry name" value="Oligopeptide ABC transporter ATP-binding component"/>
    <property type="match status" value="1"/>
</dbReference>
<evidence type="ECO:0000256" key="7">
    <source>
        <dbReference type="ARBA" id="ARBA00023136"/>
    </source>
</evidence>
<dbReference type="GO" id="GO:0016887">
    <property type="term" value="F:ATP hydrolysis activity"/>
    <property type="evidence" value="ECO:0007669"/>
    <property type="project" value="InterPro"/>
</dbReference>
<dbReference type="InterPro" id="IPR003593">
    <property type="entry name" value="AAA+_ATPase"/>
</dbReference>
<evidence type="ECO:0000256" key="2">
    <source>
        <dbReference type="ARBA" id="ARBA00005417"/>
    </source>
</evidence>
<dbReference type="AlphaFoldDB" id="A0A0A5I7B9"/>
<dbReference type="STRING" id="1385511.GCA_000425225_00204"/>
<dbReference type="InterPro" id="IPR003439">
    <property type="entry name" value="ABC_transporter-like_ATP-bd"/>
</dbReference>
<dbReference type="OrthoDB" id="9802264at2"/>
<dbReference type="eggNOG" id="COG0444">
    <property type="taxonomic scope" value="Bacteria"/>
</dbReference>
<gene>
    <name evidence="9" type="primary">dppD</name>
    <name evidence="9" type="ORF">N783_00255</name>
</gene>
<comment type="similarity">
    <text evidence="2">Belongs to the ABC transporter superfamily.</text>
</comment>
<keyword evidence="4" id="KW-1003">Cell membrane</keyword>
<protein>
    <submittedName>
        <fullName evidence="9">Peptide ABC transporter ATP-binding protein</fullName>
    </submittedName>
</protein>
<dbReference type="RefSeq" id="WP_051254963.1">
    <property type="nucleotide sequence ID" value="NZ_AULJ01000001.1"/>
</dbReference>
<dbReference type="Proteomes" id="UP000030403">
    <property type="component" value="Unassembled WGS sequence"/>
</dbReference>
<comment type="subcellular location">
    <subcellularLocation>
        <location evidence="1">Cell membrane</location>
        <topology evidence="1">Peripheral membrane protein</topology>
    </subcellularLocation>
</comment>
<dbReference type="PANTHER" id="PTHR43297:SF2">
    <property type="entry name" value="DIPEPTIDE TRANSPORT ATP-BINDING PROTEIN DPPD"/>
    <property type="match status" value="1"/>
</dbReference>
<dbReference type="InterPro" id="IPR013563">
    <property type="entry name" value="Oligopep_ABC_C"/>
</dbReference>
<dbReference type="SUPFAM" id="SSF52540">
    <property type="entry name" value="P-loop containing nucleoside triphosphate hydrolases"/>
    <property type="match status" value="1"/>
</dbReference>
<feature type="domain" description="ABC transporter" evidence="8">
    <location>
        <begin position="6"/>
        <end position="256"/>
    </location>
</feature>
<keyword evidence="6 9" id="KW-0067">ATP-binding</keyword>
<accession>A0A0A5I7B9</accession>
<keyword evidence="7" id="KW-0472">Membrane</keyword>
<evidence type="ECO:0000256" key="1">
    <source>
        <dbReference type="ARBA" id="ARBA00004202"/>
    </source>
</evidence>
<evidence type="ECO:0000313" key="10">
    <source>
        <dbReference type="Proteomes" id="UP000030403"/>
    </source>
</evidence>
<proteinExistence type="inferred from homology"/>
<keyword evidence="3" id="KW-0813">Transport</keyword>
<dbReference type="PROSITE" id="PS50893">
    <property type="entry name" value="ABC_TRANSPORTER_2"/>
    <property type="match status" value="1"/>
</dbReference>
<evidence type="ECO:0000259" key="8">
    <source>
        <dbReference type="PROSITE" id="PS50893"/>
    </source>
</evidence>
<sequence length="344" mass="38393">MENKVLEVENLRTSFISNKKTFNAVDGVSFHINEGETIGVVGESGCGKSVTSLSIMGLIKRPGEVNADKISFQDNNLLKLNKEKMRKIRGNRISMIFQEPMTSLNPVYRVGEQIAESIRIHEKVRSSKLKNRVIDLLEMVGIPRPKEVYRYYPHQLSGGMRQRVMIAIAMACNPDLLIADEPTTALDVTIQAQILELMKELQESRGMSMMLITHDLGVVSEVCDRVVVMYAGKIVETGKVENILNHPQHPYTKGLIASLPKKGQNNGRLNYIPGQVPSPLNWGKGCRFADRCTYVMDKCLEKIPPLLDVSSEQQSACWLCEEKGGSSFANERGKVDQATIARSE</sequence>
<dbReference type="CDD" id="cd03257">
    <property type="entry name" value="ABC_NikE_OppD_transporters"/>
    <property type="match status" value="1"/>
</dbReference>
<dbReference type="GO" id="GO:0015833">
    <property type="term" value="P:peptide transport"/>
    <property type="evidence" value="ECO:0007669"/>
    <property type="project" value="InterPro"/>
</dbReference>
<keyword evidence="5" id="KW-0547">Nucleotide-binding</keyword>
<reference evidence="9 10" key="1">
    <citation type="submission" date="2013-08" db="EMBL/GenBank/DDBJ databases">
        <authorList>
            <person name="Huang J."/>
            <person name="Wang G."/>
        </authorList>
    </citation>
    <scope>NUCLEOTIDE SEQUENCE [LARGE SCALE GENOMIC DNA]</scope>
    <source>
        <strain evidence="9 10">BH030004</strain>
    </source>
</reference>
<dbReference type="GO" id="GO:0005886">
    <property type="term" value="C:plasma membrane"/>
    <property type="evidence" value="ECO:0007669"/>
    <property type="project" value="UniProtKB-SubCell"/>
</dbReference>
<evidence type="ECO:0000256" key="5">
    <source>
        <dbReference type="ARBA" id="ARBA00022741"/>
    </source>
</evidence>
<evidence type="ECO:0000256" key="4">
    <source>
        <dbReference type="ARBA" id="ARBA00022475"/>
    </source>
</evidence>
<dbReference type="NCBIfam" id="TIGR01727">
    <property type="entry name" value="oligo_HPY"/>
    <property type="match status" value="1"/>
</dbReference>
<dbReference type="InterPro" id="IPR027417">
    <property type="entry name" value="P-loop_NTPase"/>
</dbReference>
<dbReference type="PANTHER" id="PTHR43297">
    <property type="entry name" value="OLIGOPEPTIDE TRANSPORT ATP-BINDING PROTEIN APPD"/>
    <property type="match status" value="1"/>
</dbReference>
<dbReference type="EMBL" id="AVPF01000001">
    <property type="protein sequence ID" value="KGX91732.1"/>
    <property type="molecule type" value="Genomic_DNA"/>
</dbReference>
<keyword evidence="10" id="KW-1185">Reference proteome</keyword>
<dbReference type="Pfam" id="PF08352">
    <property type="entry name" value="oligo_HPY"/>
    <property type="match status" value="1"/>
</dbReference>